<keyword evidence="2" id="KW-1185">Reference proteome</keyword>
<dbReference type="SUPFAM" id="SSF48452">
    <property type="entry name" value="TPR-like"/>
    <property type="match status" value="1"/>
</dbReference>
<dbReference type="GO" id="GO:0010105">
    <property type="term" value="P:negative regulation of ethylene-activated signaling pathway"/>
    <property type="evidence" value="ECO:0007669"/>
    <property type="project" value="InterPro"/>
</dbReference>
<dbReference type="EMBL" id="CP133620">
    <property type="protein sequence ID" value="WMV45986.1"/>
    <property type="molecule type" value="Genomic_DNA"/>
</dbReference>
<protein>
    <submittedName>
        <fullName evidence="1">Uncharacterized protein</fullName>
    </submittedName>
</protein>
<reference evidence="1" key="1">
    <citation type="submission" date="2023-08" db="EMBL/GenBank/DDBJ databases">
        <title>A de novo genome assembly of Solanum verrucosum Schlechtendal, a Mexican diploid species geographically isolated from the other diploid A-genome species in potato relatives.</title>
        <authorList>
            <person name="Hosaka K."/>
        </authorList>
    </citation>
    <scope>NUCLEOTIDE SEQUENCE</scope>
    <source>
        <tissue evidence="1">Young leaves</tissue>
    </source>
</reference>
<dbReference type="InterPro" id="IPR011990">
    <property type="entry name" value="TPR-like_helical_dom_sf"/>
</dbReference>
<proteinExistence type="predicted"/>
<dbReference type="Proteomes" id="UP001234989">
    <property type="component" value="Chromosome 9"/>
</dbReference>
<dbReference type="PANTHER" id="PTHR44203:SF3">
    <property type="entry name" value="ETO1-LIKE PROTEIN 2"/>
    <property type="match status" value="1"/>
</dbReference>
<organism evidence="1 2">
    <name type="scientific">Solanum verrucosum</name>
    <dbReference type="NCBI Taxonomy" id="315347"/>
    <lineage>
        <taxon>Eukaryota</taxon>
        <taxon>Viridiplantae</taxon>
        <taxon>Streptophyta</taxon>
        <taxon>Embryophyta</taxon>
        <taxon>Tracheophyta</taxon>
        <taxon>Spermatophyta</taxon>
        <taxon>Magnoliopsida</taxon>
        <taxon>eudicotyledons</taxon>
        <taxon>Gunneridae</taxon>
        <taxon>Pentapetalae</taxon>
        <taxon>asterids</taxon>
        <taxon>lamiids</taxon>
        <taxon>Solanales</taxon>
        <taxon>Solanaceae</taxon>
        <taxon>Solanoideae</taxon>
        <taxon>Solaneae</taxon>
        <taxon>Solanum</taxon>
    </lineage>
</organism>
<evidence type="ECO:0000313" key="1">
    <source>
        <dbReference type="EMBL" id="WMV45986.1"/>
    </source>
</evidence>
<evidence type="ECO:0000313" key="2">
    <source>
        <dbReference type="Proteomes" id="UP001234989"/>
    </source>
</evidence>
<name>A0AAF0UIA1_SOLVR</name>
<dbReference type="AlphaFoldDB" id="A0AAF0UIA1"/>
<gene>
    <name evidence="1" type="ORF">MTR67_039371</name>
</gene>
<accession>A0AAF0UIA1</accession>
<dbReference type="InterPro" id="IPR044631">
    <property type="entry name" value="ETO1-like"/>
</dbReference>
<dbReference type="PANTHER" id="PTHR44203">
    <property type="entry name" value="ETO1-RELATED"/>
    <property type="match status" value="1"/>
</dbReference>
<dbReference type="Gene3D" id="1.25.40.10">
    <property type="entry name" value="Tetratricopeptide repeat domain"/>
    <property type="match status" value="1"/>
</dbReference>
<sequence length="105" mass="11967">MLDATVLMDDQRETEAVEELTRAISFKPDLQMLNLRAAFHESMTDFSRALQDSEAALCLDPNHKDTLDLYSRTRMQKTWIGVHMIDGLAKRSVVEEAKQIISELA</sequence>